<reference evidence="1 2" key="1">
    <citation type="submission" date="2013-10" db="EMBL/GenBank/DDBJ databases">
        <title>The Genome Sequence of Acinetobacter brisouii CIP 110357.</title>
        <authorList>
            <consortium name="The Broad Institute Genomics Platform"/>
            <consortium name="The Broad Institute Genome Sequencing Center for Infectious Disease"/>
            <person name="Cerqueira G."/>
            <person name="Feldgarden M."/>
            <person name="Courvalin P."/>
            <person name="Grillot-Courvalin C."/>
            <person name="Clermont D."/>
            <person name="Rocha E."/>
            <person name="Yoon E.-J."/>
            <person name="Nemec A."/>
            <person name="Young S.K."/>
            <person name="Zeng Q."/>
            <person name="Gargeya S."/>
            <person name="Fitzgerald M."/>
            <person name="Abouelleil A."/>
            <person name="Alvarado L."/>
            <person name="Berlin A.M."/>
            <person name="Chapman S.B."/>
            <person name="Gainer-Dewar J."/>
            <person name="Goldberg J."/>
            <person name="Gnerre S."/>
            <person name="Griggs A."/>
            <person name="Gujja S."/>
            <person name="Hansen M."/>
            <person name="Howarth C."/>
            <person name="Imamovic A."/>
            <person name="Ireland A."/>
            <person name="Larimer J."/>
            <person name="McCowan C."/>
            <person name="Murphy C."/>
            <person name="Pearson M."/>
            <person name="Poon T.W."/>
            <person name="Priest M."/>
            <person name="Roberts A."/>
            <person name="Saif S."/>
            <person name="Shea T."/>
            <person name="Sykes S."/>
            <person name="Wortman J."/>
            <person name="Nusbaum C."/>
            <person name="Birren B."/>
        </authorList>
    </citation>
    <scope>NUCLEOTIDE SEQUENCE [LARGE SCALE GENOMIC DNA]</scope>
    <source>
        <strain evidence="1 2">CIP 110357</strain>
    </source>
</reference>
<dbReference type="OrthoDB" id="9794948at2"/>
<dbReference type="PANTHER" id="PTHR35802">
    <property type="entry name" value="PROTEASE SYNTHASE AND SPORULATION PROTEIN PAI 2"/>
    <property type="match status" value="1"/>
</dbReference>
<dbReference type="STRING" id="396323.VH98_05380"/>
<dbReference type="InterPro" id="IPR012349">
    <property type="entry name" value="Split_barrel_FMN-bd"/>
</dbReference>
<gene>
    <name evidence="1" type="ORF">P255_01522</name>
</gene>
<dbReference type="Proteomes" id="UP000018418">
    <property type="component" value="Unassembled WGS sequence"/>
</dbReference>
<dbReference type="InterPro" id="IPR007396">
    <property type="entry name" value="TR_PAI2-type"/>
</dbReference>
<dbReference type="AlphaFoldDB" id="V2UM18"/>
<dbReference type="Pfam" id="PF04299">
    <property type="entry name" value="FMN_bind_2"/>
    <property type="match status" value="1"/>
</dbReference>
<dbReference type="Gene3D" id="2.30.110.10">
    <property type="entry name" value="Electron Transport, Fmn-binding Protein, Chain A"/>
    <property type="match status" value="1"/>
</dbReference>
<dbReference type="EMBL" id="AYEU01000006">
    <property type="protein sequence ID" value="ESK51022.1"/>
    <property type="molecule type" value="Genomic_DNA"/>
</dbReference>
<name>V2UM18_9GAMM</name>
<dbReference type="PATRIC" id="fig|1341683.3.peg.1508"/>
<dbReference type="RefSeq" id="WP_004900799.1">
    <property type="nucleotide sequence ID" value="NZ_BBTI01000002.1"/>
</dbReference>
<comment type="caution">
    <text evidence="1">The sequence shown here is derived from an EMBL/GenBank/DDBJ whole genome shotgun (WGS) entry which is preliminary data.</text>
</comment>
<sequence length="209" mass="23850">MYVPAQFEEKNLTALYDLISNNALGCLITQQDGLLDANHIPFELCTETQGLGVLKAHIARENPLFQQLQDQDEVLVVFRADQGYISPNWYPEKLQHHRTVPTWNYRVVHVRGKIRVHDDEKFLRGLLARLTRQHEATQPEPWKMSDAPADYIAEELRHIVGIEIQITDLQGKFKISQNRSVEDRQGVVKGLAEQGNLALSQSVQSTLSE</sequence>
<dbReference type="SUPFAM" id="SSF50475">
    <property type="entry name" value="FMN-binding split barrel"/>
    <property type="match status" value="1"/>
</dbReference>
<protein>
    <recommendedName>
        <fullName evidence="3">Transcriptional regulator</fullName>
    </recommendedName>
</protein>
<evidence type="ECO:0000313" key="1">
    <source>
        <dbReference type="EMBL" id="ESK51022.1"/>
    </source>
</evidence>
<keyword evidence="2" id="KW-1185">Reference proteome</keyword>
<accession>V2UM18</accession>
<dbReference type="PANTHER" id="PTHR35802:SF1">
    <property type="entry name" value="PROTEASE SYNTHASE AND SPORULATION PROTEIN PAI 2"/>
    <property type="match status" value="1"/>
</dbReference>
<evidence type="ECO:0000313" key="2">
    <source>
        <dbReference type="Proteomes" id="UP000018418"/>
    </source>
</evidence>
<dbReference type="HOGENOM" id="CLU_065853_0_1_6"/>
<evidence type="ECO:0008006" key="3">
    <source>
        <dbReference type="Google" id="ProtNLM"/>
    </source>
</evidence>
<organism evidence="1 2">
    <name type="scientific">Acinetobacter brisouii CIP 110357</name>
    <dbReference type="NCBI Taxonomy" id="1341683"/>
    <lineage>
        <taxon>Bacteria</taxon>
        <taxon>Pseudomonadati</taxon>
        <taxon>Pseudomonadota</taxon>
        <taxon>Gammaproteobacteria</taxon>
        <taxon>Moraxellales</taxon>
        <taxon>Moraxellaceae</taxon>
        <taxon>Acinetobacter</taxon>
    </lineage>
</organism>
<dbReference type="PIRSF" id="PIRSF010372">
    <property type="entry name" value="PaiB"/>
    <property type="match status" value="1"/>
</dbReference>
<proteinExistence type="predicted"/>